<keyword evidence="1 4" id="KW-0808">Transferase</keyword>
<evidence type="ECO:0000256" key="1">
    <source>
        <dbReference type="ARBA" id="ARBA00022679"/>
    </source>
</evidence>
<evidence type="ECO:0000313" key="5">
    <source>
        <dbReference type="Proteomes" id="UP000294558"/>
    </source>
</evidence>
<dbReference type="CDD" id="cd04301">
    <property type="entry name" value="NAT_SF"/>
    <property type="match status" value="1"/>
</dbReference>
<dbReference type="PROSITE" id="PS51186">
    <property type="entry name" value="GNAT"/>
    <property type="match status" value="1"/>
</dbReference>
<keyword evidence="2" id="KW-0012">Acyltransferase</keyword>
<dbReference type="EMBL" id="SOAU01000001">
    <property type="protein sequence ID" value="TDT18621.1"/>
    <property type="molecule type" value="Genomic_DNA"/>
</dbReference>
<sequence>MRAWPSDASVAHLIFTDHQHLPSRDELDDAIAHAIRKGARAIRTSAMFPGAADVVLADGFDVIDRLALLAFDLDTELPELRGEVQLGRLRPWHLTPCSQIDRESFGLLWGNSATSLRDIRHATPSSSSRVARSNDGIIGFAISGAAGDHGYLQRLAVRPDARRRGAGHDLVVDALRWMQRRSADQALVNTGVTNDAALSLYRSLGFVDLTDELVIAERRLT</sequence>
<dbReference type="AlphaFoldDB" id="A0A4R7I4S6"/>
<dbReference type="Gene3D" id="3.40.630.30">
    <property type="match status" value="1"/>
</dbReference>
<evidence type="ECO:0000256" key="2">
    <source>
        <dbReference type="ARBA" id="ARBA00023315"/>
    </source>
</evidence>
<evidence type="ECO:0000259" key="3">
    <source>
        <dbReference type="PROSITE" id="PS51186"/>
    </source>
</evidence>
<evidence type="ECO:0000313" key="4">
    <source>
        <dbReference type="EMBL" id="TDT18621.1"/>
    </source>
</evidence>
<dbReference type="InterPro" id="IPR016181">
    <property type="entry name" value="Acyl_CoA_acyltransferase"/>
</dbReference>
<dbReference type="GO" id="GO:0016747">
    <property type="term" value="F:acyltransferase activity, transferring groups other than amino-acyl groups"/>
    <property type="evidence" value="ECO:0007669"/>
    <property type="project" value="InterPro"/>
</dbReference>
<dbReference type="PANTHER" id="PTHR43877">
    <property type="entry name" value="AMINOALKYLPHOSPHONATE N-ACETYLTRANSFERASE-RELATED-RELATED"/>
    <property type="match status" value="1"/>
</dbReference>
<comment type="caution">
    <text evidence="4">The sequence shown here is derived from an EMBL/GenBank/DDBJ whole genome shotgun (WGS) entry which is preliminary data.</text>
</comment>
<feature type="domain" description="N-acetyltransferase" evidence="3">
    <location>
        <begin position="84"/>
        <end position="221"/>
    </location>
</feature>
<protein>
    <submittedName>
        <fullName evidence="4">Acetyltransferase (GNAT) family protein</fullName>
    </submittedName>
</protein>
<keyword evidence="5" id="KW-1185">Reference proteome</keyword>
<accession>A0A4R7I4S6</accession>
<organism evidence="4 5">
    <name type="scientific">Ilumatobacter fluminis</name>
    <dbReference type="NCBI Taxonomy" id="467091"/>
    <lineage>
        <taxon>Bacteria</taxon>
        <taxon>Bacillati</taxon>
        <taxon>Actinomycetota</taxon>
        <taxon>Acidimicrobiia</taxon>
        <taxon>Acidimicrobiales</taxon>
        <taxon>Ilumatobacteraceae</taxon>
        <taxon>Ilumatobacter</taxon>
    </lineage>
</organism>
<proteinExistence type="predicted"/>
<dbReference type="SUPFAM" id="SSF55729">
    <property type="entry name" value="Acyl-CoA N-acyltransferases (Nat)"/>
    <property type="match status" value="1"/>
</dbReference>
<dbReference type="InterPro" id="IPR000182">
    <property type="entry name" value="GNAT_dom"/>
</dbReference>
<reference evidence="4 5" key="1">
    <citation type="submission" date="2019-03" db="EMBL/GenBank/DDBJ databases">
        <title>Sequencing the genomes of 1000 actinobacteria strains.</title>
        <authorList>
            <person name="Klenk H.-P."/>
        </authorList>
    </citation>
    <scope>NUCLEOTIDE SEQUENCE [LARGE SCALE GENOMIC DNA]</scope>
    <source>
        <strain evidence="4 5">DSM 18936</strain>
    </source>
</reference>
<name>A0A4R7I4S6_9ACTN</name>
<gene>
    <name evidence="4" type="ORF">BDK89_4249</name>
</gene>
<dbReference type="Pfam" id="PF00583">
    <property type="entry name" value="Acetyltransf_1"/>
    <property type="match status" value="1"/>
</dbReference>
<dbReference type="InterPro" id="IPR050832">
    <property type="entry name" value="Bact_Acetyltransf"/>
</dbReference>
<dbReference type="Proteomes" id="UP000294558">
    <property type="component" value="Unassembled WGS sequence"/>
</dbReference>